<name>A0A1T4NHQ5_9LACT</name>
<evidence type="ECO:0000256" key="3">
    <source>
        <dbReference type="ARBA" id="ARBA00022448"/>
    </source>
</evidence>
<evidence type="ECO:0000313" key="7">
    <source>
        <dbReference type="Proteomes" id="UP000189941"/>
    </source>
</evidence>
<dbReference type="GO" id="GO:0030313">
    <property type="term" value="C:cell envelope"/>
    <property type="evidence" value="ECO:0007669"/>
    <property type="project" value="UniProtKB-SubCell"/>
</dbReference>
<comment type="subcellular location">
    <subcellularLocation>
        <location evidence="1">Cell envelope</location>
    </subcellularLocation>
</comment>
<evidence type="ECO:0000256" key="2">
    <source>
        <dbReference type="ARBA" id="ARBA00008520"/>
    </source>
</evidence>
<evidence type="ECO:0000256" key="1">
    <source>
        <dbReference type="ARBA" id="ARBA00004196"/>
    </source>
</evidence>
<organism evidence="6 7">
    <name type="scientific">Globicatella sulfidifaciens DSM 15739</name>
    <dbReference type="NCBI Taxonomy" id="1121925"/>
    <lineage>
        <taxon>Bacteria</taxon>
        <taxon>Bacillati</taxon>
        <taxon>Bacillota</taxon>
        <taxon>Bacilli</taxon>
        <taxon>Lactobacillales</taxon>
        <taxon>Aerococcaceae</taxon>
        <taxon>Globicatella</taxon>
    </lineage>
</organism>
<dbReference type="Pfam" id="PF13416">
    <property type="entry name" value="SBP_bac_8"/>
    <property type="match status" value="1"/>
</dbReference>
<gene>
    <name evidence="6" type="ORF">SAMN02746011_01761</name>
</gene>
<sequence>MKKLRTLAATLLAATALGSFVPSANAQEKVQVTFWHAMNGPHQEMLTKLVEEFNASQEGIEVVEQNQGDYSTLQQSIMASGVSGDLPTIAQLTASNTPDFMDQGLLLPLNDLLTPENGYTDELKEGVYETFLKGATFDDQIYALPFSKSVRLMFVNKTMLDEVNAEVPKTWDEVLALGEKLDEAGIEKPAMGFENELTMEYETMARQNGATWIADDLSQVDMSSEKAIEPLQFIKDLLANEHARTAGEDGFMSGPFAAGESALYIGSSAGLQYVLPGVEESGIELETAHIPVFGDGEELTLFAGNDLGVFSSASEEQQKAAVQFMSFLLENTDRWAIATGYLPVTKQGAESEEWTQYLEENPLVKAASEELEFGKAQAAYVGASEVYSEFKTALENIIINDADAATEMANIETLVKGFLGL</sequence>
<dbReference type="AlphaFoldDB" id="A0A1T4NHQ5"/>
<comment type="similarity">
    <text evidence="2">Belongs to the bacterial solute-binding protein 1 family.</text>
</comment>
<dbReference type="PANTHER" id="PTHR43649">
    <property type="entry name" value="ARABINOSE-BINDING PROTEIN-RELATED"/>
    <property type="match status" value="1"/>
</dbReference>
<feature type="chain" id="PRO_5012526954" evidence="5">
    <location>
        <begin position="27"/>
        <end position="421"/>
    </location>
</feature>
<dbReference type="CDD" id="cd14748">
    <property type="entry name" value="PBP2_UgpB"/>
    <property type="match status" value="1"/>
</dbReference>
<dbReference type="PANTHER" id="PTHR43649:SF31">
    <property type="entry name" value="SN-GLYCEROL-3-PHOSPHATE-BINDING PERIPLASMIC PROTEIN UGPB"/>
    <property type="match status" value="1"/>
</dbReference>
<dbReference type="STRING" id="1121925.SAMN02746011_01761"/>
<reference evidence="7" key="1">
    <citation type="submission" date="2017-02" db="EMBL/GenBank/DDBJ databases">
        <authorList>
            <person name="Varghese N."/>
            <person name="Submissions S."/>
        </authorList>
    </citation>
    <scope>NUCLEOTIDE SEQUENCE [LARGE SCALE GENOMIC DNA]</scope>
    <source>
        <strain evidence="7">DSM 15739</strain>
    </source>
</reference>
<keyword evidence="7" id="KW-1185">Reference proteome</keyword>
<evidence type="ECO:0000256" key="4">
    <source>
        <dbReference type="ARBA" id="ARBA00022729"/>
    </source>
</evidence>
<keyword evidence="4 5" id="KW-0732">Signal</keyword>
<evidence type="ECO:0000313" key="6">
    <source>
        <dbReference type="EMBL" id="SJZ78861.1"/>
    </source>
</evidence>
<feature type="signal peptide" evidence="5">
    <location>
        <begin position="1"/>
        <end position="26"/>
    </location>
</feature>
<dbReference type="Gene3D" id="3.40.190.10">
    <property type="entry name" value="Periplasmic binding protein-like II"/>
    <property type="match status" value="1"/>
</dbReference>
<dbReference type="InterPro" id="IPR006059">
    <property type="entry name" value="SBP"/>
</dbReference>
<dbReference type="InterPro" id="IPR050490">
    <property type="entry name" value="Bact_solute-bd_prot1"/>
</dbReference>
<dbReference type="SUPFAM" id="SSF53850">
    <property type="entry name" value="Periplasmic binding protein-like II"/>
    <property type="match status" value="1"/>
</dbReference>
<keyword evidence="3" id="KW-0813">Transport</keyword>
<dbReference type="OrthoDB" id="9763054at2"/>
<dbReference type="RefSeq" id="WP_078756453.1">
    <property type="nucleotide sequence ID" value="NZ_FUWO01000019.1"/>
</dbReference>
<dbReference type="EMBL" id="FUWO01000019">
    <property type="protein sequence ID" value="SJZ78861.1"/>
    <property type="molecule type" value="Genomic_DNA"/>
</dbReference>
<proteinExistence type="inferred from homology"/>
<protein>
    <submittedName>
        <fullName evidence="6">Carbohydrate ABC transporter substrate-binding protein, CUT1 family (TC 3.A.1.1.-)</fullName>
    </submittedName>
</protein>
<evidence type="ECO:0000256" key="5">
    <source>
        <dbReference type="SAM" id="SignalP"/>
    </source>
</evidence>
<accession>A0A1T4NHQ5</accession>
<dbReference type="Proteomes" id="UP000189941">
    <property type="component" value="Unassembled WGS sequence"/>
</dbReference>